<dbReference type="Proteomes" id="UP001595615">
    <property type="component" value="Unassembled WGS sequence"/>
</dbReference>
<comment type="caution">
    <text evidence="2">The sequence shown here is derived from an EMBL/GenBank/DDBJ whole genome shotgun (WGS) entry which is preliminary data.</text>
</comment>
<protein>
    <submittedName>
        <fullName evidence="2">Uncharacterized protein</fullName>
    </submittedName>
</protein>
<evidence type="ECO:0000256" key="1">
    <source>
        <dbReference type="SAM" id="SignalP"/>
    </source>
</evidence>
<evidence type="ECO:0000313" key="3">
    <source>
        <dbReference type="Proteomes" id="UP001595615"/>
    </source>
</evidence>
<dbReference type="RefSeq" id="WP_380858517.1">
    <property type="nucleotide sequence ID" value="NZ_JBHRXV010000004.1"/>
</dbReference>
<name>A0ABV7X822_9SPHN</name>
<organism evidence="2 3">
    <name type="scientific">Sphingoaurantiacus capsulatus</name>
    <dbReference type="NCBI Taxonomy" id="1771310"/>
    <lineage>
        <taxon>Bacteria</taxon>
        <taxon>Pseudomonadati</taxon>
        <taxon>Pseudomonadota</taxon>
        <taxon>Alphaproteobacteria</taxon>
        <taxon>Sphingomonadales</taxon>
        <taxon>Sphingosinicellaceae</taxon>
        <taxon>Sphingoaurantiacus</taxon>
    </lineage>
</organism>
<feature type="chain" id="PRO_5046712888" evidence="1">
    <location>
        <begin position="19"/>
        <end position="104"/>
    </location>
</feature>
<proteinExistence type="predicted"/>
<gene>
    <name evidence="2" type="ORF">ACFOMD_06280</name>
</gene>
<feature type="signal peptide" evidence="1">
    <location>
        <begin position="1"/>
        <end position="18"/>
    </location>
</feature>
<keyword evidence="1" id="KW-0732">Signal</keyword>
<reference evidence="3" key="1">
    <citation type="journal article" date="2019" name="Int. J. Syst. Evol. Microbiol.">
        <title>The Global Catalogue of Microorganisms (GCM) 10K type strain sequencing project: providing services to taxonomists for standard genome sequencing and annotation.</title>
        <authorList>
            <consortium name="The Broad Institute Genomics Platform"/>
            <consortium name="The Broad Institute Genome Sequencing Center for Infectious Disease"/>
            <person name="Wu L."/>
            <person name="Ma J."/>
        </authorList>
    </citation>
    <scope>NUCLEOTIDE SEQUENCE [LARGE SCALE GENOMIC DNA]</scope>
    <source>
        <strain evidence="3">KCTC 42644</strain>
    </source>
</reference>
<evidence type="ECO:0000313" key="2">
    <source>
        <dbReference type="EMBL" id="MFC3712167.1"/>
    </source>
</evidence>
<keyword evidence="3" id="KW-1185">Reference proteome</keyword>
<dbReference type="EMBL" id="JBHRXV010000004">
    <property type="protein sequence ID" value="MFC3712167.1"/>
    <property type="molecule type" value="Genomic_DNA"/>
</dbReference>
<sequence length="104" mass="10886">MFQTARLALLALAFTANAATALPLGSTRYVDEKSGYVVETRDVGGWLRISGRHPDTGKTFRVKVSKGGRVVGTWDGKAIDYVMGTAPSDVQLAEAATASGAGAR</sequence>
<accession>A0ABV7X822</accession>